<dbReference type="EMBL" id="CP053564">
    <property type="protein sequence ID" value="QJY49118.1"/>
    <property type="molecule type" value="Genomic_DNA"/>
</dbReference>
<evidence type="ECO:0000256" key="3">
    <source>
        <dbReference type="ARBA" id="ARBA00022617"/>
    </source>
</evidence>
<dbReference type="GO" id="GO:0046872">
    <property type="term" value="F:metal ion binding"/>
    <property type="evidence" value="ECO:0007669"/>
    <property type="project" value="UniProtKB-KW"/>
</dbReference>
<keyword evidence="2 13" id="KW-0575">Peroxidase</keyword>
<keyword evidence="7 13" id="KW-0408">Iron</keyword>
<dbReference type="GO" id="GO:0030313">
    <property type="term" value="C:cell envelope"/>
    <property type="evidence" value="ECO:0007669"/>
    <property type="project" value="UniProtKB-SubCell"/>
</dbReference>
<keyword evidence="3 13" id="KW-0349">Heme</keyword>
<evidence type="ECO:0000256" key="9">
    <source>
        <dbReference type="ARBA" id="ARBA00025737"/>
    </source>
</evidence>
<comment type="similarity">
    <text evidence="9 13">Belongs to the DyP-type peroxidase family.</text>
</comment>
<dbReference type="Pfam" id="PF20628">
    <property type="entry name" value="Dyp_perox_C"/>
    <property type="match status" value="1"/>
</dbReference>
<dbReference type="NCBIfam" id="TIGR01413">
    <property type="entry name" value="Dyp_perox_fam"/>
    <property type="match status" value="1"/>
</dbReference>
<dbReference type="KEGG" id="pbro:HOP40_27930"/>
<accession>A0A6M6JMB8</accession>
<evidence type="ECO:0000256" key="13">
    <source>
        <dbReference type="RuleBase" id="RU365017"/>
    </source>
</evidence>
<evidence type="ECO:0000313" key="17">
    <source>
        <dbReference type="Proteomes" id="UP000505377"/>
    </source>
</evidence>
<reference evidence="16 17" key="1">
    <citation type="submission" date="2020-05" db="EMBL/GenBank/DDBJ databases">
        <authorList>
            <person name="Mo P."/>
        </authorList>
    </citation>
    <scope>NUCLEOTIDE SEQUENCE [LARGE SCALE GENOMIC DNA]</scope>
    <source>
        <strain evidence="16 17">Gen01</strain>
    </source>
</reference>
<keyword evidence="6 13" id="KW-0560">Oxidoreductase</keyword>
<evidence type="ECO:0000256" key="7">
    <source>
        <dbReference type="ARBA" id="ARBA00023004"/>
    </source>
</evidence>
<evidence type="ECO:0000256" key="12">
    <source>
        <dbReference type="ARBA" id="ARBA00048856"/>
    </source>
</evidence>
<dbReference type="PANTHER" id="PTHR30521">
    <property type="entry name" value="DEFERROCHELATASE/PEROXIDASE"/>
    <property type="match status" value="1"/>
</dbReference>
<evidence type="ECO:0000259" key="15">
    <source>
        <dbReference type="Pfam" id="PF20628"/>
    </source>
</evidence>
<dbReference type="InterPro" id="IPR048328">
    <property type="entry name" value="Dyp_perox_C"/>
</dbReference>
<dbReference type="PROSITE" id="PS51404">
    <property type="entry name" value="DYP_PEROXIDASE"/>
    <property type="match status" value="1"/>
</dbReference>
<dbReference type="SUPFAM" id="SSF54909">
    <property type="entry name" value="Dimeric alpha+beta barrel"/>
    <property type="match status" value="1"/>
</dbReference>
<feature type="signal peptide" evidence="13">
    <location>
        <begin position="1"/>
        <end position="28"/>
    </location>
</feature>
<dbReference type="NCBIfam" id="TIGR01412">
    <property type="entry name" value="tat_substr_1"/>
    <property type="match status" value="1"/>
</dbReference>
<comment type="subcellular location">
    <subcellularLocation>
        <location evidence="1">Cell envelope</location>
    </subcellularLocation>
</comment>
<name>A0A6M6JMB8_9PSEU</name>
<dbReference type="PROSITE" id="PS51318">
    <property type="entry name" value="TAT"/>
    <property type="match status" value="1"/>
</dbReference>
<comment type="cofactor">
    <cofactor evidence="13">
        <name>heme b</name>
        <dbReference type="ChEBI" id="CHEBI:60344"/>
    </cofactor>
    <text evidence="13">Binds 1 heme b (iron(II)-protoporphyrin IX) group non-covalently per subunit.</text>
</comment>
<evidence type="ECO:0000256" key="4">
    <source>
        <dbReference type="ARBA" id="ARBA00022723"/>
    </source>
</evidence>
<feature type="domain" description="Dyp-type peroxidase N-terminal" evidence="14">
    <location>
        <begin position="52"/>
        <end position="211"/>
    </location>
</feature>
<dbReference type="RefSeq" id="WP_172164162.1">
    <property type="nucleotide sequence ID" value="NZ_CP053564.1"/>
</dbReference>
<evidence type="ECO:0000256" key="11">
    <source>
        <dbReference type="ARBA" id="ARBA00033775"/>
    </source>
</evidence>
<keyword evidence="8" id="KW-0456">Lyase</keyword>
<dbReference type="InterPro" id="IPR048327">
    <property type="entry name" value="Dyp_perox_N"/>
</dbReference>
<dbReference type="InterPro" id="IPR006314">
    <property type="entry name" value="Dyp_peroxidase"/>
</dbReference>
<dbReference type="InterPro" id="IPR006311">
    <property type="entry name" value="TAT_signal"/>
</dbReference>
<comment type="function">
    <text evidence="13">Involved in the recovery of exogenous heme iron. Extracts iron from heme while preserving the protoporphyrin ring intact.</text>
</comment>
<dbReference type="EC" id="1.11.1.-" evidence="13"/>
<dbReference type="GO" id="GO:0033212">
    <property type="term" value="P:iron import into cell"/>
    <property type="evidence" value="ECO:0007669"/>
    <property type="project" value="InterPro"/>
</dbReference>
<evidence type="ECO:0000256" key="10">
    <source>
        <dbReference type="ARBA" id="ARBA00033771"/>
    </source>
</evidence>
<keyword evidence="4 13" id="KW-0479">Metal-binding</keyword>
<evidence type="ECO:0000259" key="14">
    <source>
        <dbReference type="Pfam" id="PF04261"/>
    </source>
</evidence>
<evidence type="ECO:0000256" key="2">
    <source>
        <dbReference type="ARBA" id="ARBA00022559"/>
    </source>
</evidence>
<evidence type="ECO:0000313" key="16">
    <source>
        <dbReference type="EMBL" id="QJY49118.1"/>
    </source>
</evidence>
<proteinExistence type="inferred from homology"/>
<dbReference type="GO" id="GO:0020037">
    <property type="term" value="F:heme binding"/>
    <property type="evidence" value="ECO:0007669"/>
    <property type="project" value="InterPro"/>
</dbReference>
<keyword evidence="17" id="KW-1185">Reference proteome</keyword>
<dbReference type="Proteomes" id="UP000505377">
    <property type="component" value="Chromosome"/>
</dbReference>
<dbReference type="InterPro" id="IPR006313">
    <property type="entry name" value="EfeB/EfeN"/>
</dbReference>
<dbReference type="Pfam" id="PF04261">
    <property type="entry name" value="Dyp_perox_N"/>
    <property type="match status" value="1"/>
</dbReference>
<organism evidence="16 17">
    <name type="scientific">Pseudonocardia broussonetiae</name>
    <dbReference type="NCBI Taxonomy" id="2736640"/>
    <lineage>
        <taxon>Bacteria</taxon>
        <taxon>Bacillati</taxon>
        <taxon>Actinomycetota</taxon>
        <taxon>Actinomycetes</taxon>
        <taxon>Pseudonocardiales</taxon>
        <taxon>Pseudonocardiaceae</taxon>
        <taxon>Pseudonocardia</taxon>
    </lineage>
</organism>
<protein>
    <recommendedName>
        <fullName evidence="10 13">Deferrochelatase</fullName>
        <ecNumber evidence="13">1.11.1.-</ecNumber>
    </recommendedName>
    <alternativeName>
        <fullName evidence="11 13">Peroxidase EfeB</fullName>
    </alternativeName>
</protein>
<comment type="catalytic activity">
    <reaction evidence="12">
        <text>heme b + 2 H(+) = protoporphyrin IX + Fe(2+)</text>
        <dbReference type="Rhea" id="RHEA:22584"/>
        <dbReference type="ChEBI" id="CHEBI:15378"/>
        <dbReference type="ChEBI" id="CHEBI:29033"/>
        <dbReference type="ChEBI" id="CHEBI:57306"/>
        <dbReference type="ChEBI" id="CHEBI:60344"/>
        <dbReference type="EC" id="4.98.1.1"/>
    </reaction>
    <physiologicalReaction direction="left-to-right" evidence="12">
        <dbReference type="Rhea" id="RHEA:22585"/>
    </physiologicalReaction>
</comment>
<dbReference type="GO" id="GO:0004325">
    <property type="term" value="F:ferrochelatase activity"/>
    <property type="evidence" value="ECO:0007669"/>
    <property type="project" value="UniProtKB-EC"/>
</dbReference>
<feature type="chain" id="PRO_5027155070" description="Deferrochelatase" evidence="13">
    <location>
        <begin position="29"/>
        <end position="422"/>
    </location>
</feature>
<evidence type="ECO:0000256" key="6">
    <source>
        <dbReference type="ARBA" id="ARBA00023002"/>
    </source>
</evidence>
<evidence type="ECO:0000256" key="8">
    <source>
        <dbReference type="ARBA" id="ARBA00023239"/>
    </source>
</evidence>
<sequence>MPRMNRRTLFGIAGAGAAAAAGAGAVLAAEHVLPASVGGGPDDVVPFRGARQAGITTAAQDHLYFVALDVTTTDRAELVDLLQRWTLAAERLTTGAEVAVDGAIGGHPEAPPQDTGEALGLPPARLTLTFGVGPSLFTRDGVDRFGIADRRPPKLIDLPLFAGDAIEPGRSNGDLCIQACADDPQVAVHAVRNLIRMGFGTTAVRWAQMGYGRTSSTVVGQATPRNMFGFKDGTSNITAEDTAGLARHVWAAAEDGADWMTGGSYLVARRIRMAIEPWDRTSLLEQEEIVGRHKGSGAALGATDEFAEVDFSATRPDGSGPLVGMDSHVRLAHSSTLGGVRILRRGYNFIDGTDAEGHLDAGLFFIAFVRDPGAQFVPMQQALSTKDIMMEYLVHTSSALFACPPGVGTGDHWGRTLFGNPA</sequence>
<dbReference type="InterPro" id="IPR011008">
    <property type="entry name" value="Dimeric_a/b-barrel"/>
</dbReference>
<keyword evidence="5 13" id="KW-0732">Signal</keyword>
<dbReference type="GO" id="GO:0004601">
    <property type="term" value="F:peroxidase activity"/>
    <property type="evidence" value="ECO:0007669"/>
    <property type="project" value="UniProtKB-KW"/>
</dbReference>
<gene>
    <name evidence="16" type="primary">efeB</name>
    <name evidence="16" type="ORF">HOP40_27930</name>
</gene>
<dbReference type="GO" id="GO:0005829">
    <property type="term" value="C:cytosol"/>
    <property type="evidence" value="ECO:0007669"/>
    <property type="project" value="TreeGrafter"/>
</dbReference>
<evidence type="ECO:0000256" key="1">
    <source>
        <dbReference type="ARBA" id="ARBA00004196"/>
    </source>
</evidence>
<dbReference type="PANTHER" id="PTHR30521:SF4">
    <property type="entry name" value="DEFERROCHELATASE"/>
    <property type="match status" value="1"/>
</dbReference>
<feature type="domain" description="Dyp-type peroxidase C-terminal" evidence="15">
    <location>
        <begin position="223"/>
        <end position="407"/>
    </location>
</feature>
<dbReference type="AlphaFoldDB" id="A0A6M6JMB8"/>
<evidence type="ECO:0000256" key="5">
    <source>
        <dbReference type="ARBA" id="ARBA00022729"/>
    </source>
</evidence>